<dbReference type="PANTHER" id="PTHR10465">
    <property type="entry name" value="TRANSMEMBRANE GTPASE FZO1"/>
    <property type="match status" value="1"/>
</dbReference>
<sequence>MLATKAREDINPKKLVEECVETHPETSSSGSEMNQEAYLKSRDKLITSLNETDAILRELREFNRAQWVLRYPTSSDSSTPLSVLRLELKLGAAGNSKTLVDSLEKSSVGQLLDQRMERSLGHLNNLRLRISDTQSKVLITGDLNAGKSTFINALMRRSMMPVDQQPCTTVFCEIHDAIRENDGQEEVHVVRDAQAYSIQDASTYTRRKLEEIEAVFDEEENNESSQNVVLKCYCAQVQDQEANLLHNDAVDIALIDGPGLNRDSVQTTALFAREEQIDVVVFVVSAENHFTLSACEFLQNASNDKAYVFVVVNKYDQIKNKAKCRQRVLEQIRELSPLTYKEADELVHFVDSRAMLEENLEEGHSSSQRDCFKSLETNLSEFVLRRRAKSKLLPAQTFLERTLNDIVFLAHLNIDAAKKDIQSAQEHLAKSRPALADCEANAIKAQRSVESEEDHVVSKAGEQTEASVSDALDKVGRGESAHASIALPAYPGLFKLWDYASDVRAAFVASLQAVVNECEDSARNMTTDAVSRISRTGQDFLPKDIEVPKRVFVPEAMFAKKSTHLAGLGVSLDIVAVRISDMFDIEHHLSFLTQDTSNNNEKESSLVSSMSIGLGAMTLVGTQSLGLKTAIDAFVRVTDLLGSRTARRWAGPALLLVSLGAMTWVVMDLPQAIPRNVGRHLKRELKSGRALRSSSSHPAVLSNSTDAFASIHSMRVTRETRKVLRLASWDLQEKFRVAISQRRSDVERAEQQEKVAQYALKWFNETATKSANLSEEAQHAIDVSML</sequence>
<name>A0AAF0F9D8_9BASI</name>
<evidence type="ECO:0000256" key="1">
    <source>
        <dbReference type="ARBA" id="ARBA00004374"/>
    </source>
</evidence>
<dbReference type="InterPro" id="IPR027094">
    <property type="entry name" value="Mitofusin_fam"/>
</dbReference>
<dbReference type="EMBL" id="CP118375">
    <property type="protein sequence ID" value="WFD42161.1"/>
    <property type="molecule type" value="Genomic_DNA"/>
</dbReference>
<evidence type="ECO:0000256" key="10">
    <source>
        <dbReference type="ARBA" id="ARBA00023136"/>
    </source>
</evidence>
<comment type="subcellular location">
    <subcellularLocation>
        <location evidence="1">Mitochondrion outer membrane</location>
        <topology evidence="1">Multi-pass membrane protein</topology>
    </subcellularLocation>
</comment>
<reference evidence="13" key="1">
    <citation type="submission" date="2023-02" db="EMBL/GenBank/DDBJ databases">
        <title>Mating type loci evolution in Malassezia.</title>
        <authorList>
            <person name="Coelho M.A."/>
        </authorList>
    </citation>
    <scope>NUCLEOTIDE SEQUENCE</scope>
    <source>
        <strain evidence="13">CBS 14136</strain>
    </source>
</reference>
<protein>
    <submittedName>
        <fullName evidence="13">Mitofusin</fullName>
    </submittedName>
</protein>
<dbReference type="InterPro" id="IPR027417">
    <property type="entry name" value="P-loop_NTPase"/>
</dbReference>
<evidence type="ECO:0000256" key="5">
    <source>
        <dbReference type="ARBA" id="ARBA00022801"/>
    </source>
</evidence>
<evidence type="ECO:0000259" key="12">
    <source>
        <dbReference type="PROSITE" id="PS51718"/>
    </source>
</evidence>
<dbReference type="GO" id="GO:0005525">
    <property type="term" value="F:GTP binding"/>
    <property type="evidence" value="ECO:0007669"/>
    <property type="project" value="UniProtKB-KW"/>
</dbReference>
<evidence type="ECO:0000256" key="11">
    <source>
        <dbReference type="ARBA" id="ARBA00048548"/>
    </source>
</evidence>
<evidence type="ECO:0000313" key="13">
    <source>
        <dbReference type="EMBL" id="WFD42161.1"/>
    </source>
</evidence>
<evidence type="ECO:0000256" key="6">
    <source>
        <dbReference type="ARBA" id="ARBA00022989"/>
    </source>
</evidence>
<evidence type="ECO:0000256" key="3">
    <source>
        <dbReference type="ARBA" id="ARBA00022741"/>
    </source>
</evidence>
<keyword evidence="6" id="KW-1133">Transmembrane helix</keyword>
<comment type="catalytic activity">
    <reaction evidence="11">
        <text>GTP + H2O = GDP + phosphate + H(+)</text>
        <dbReference type="Rhea" id="RHEA:19669"/>
        <dbReference type="ChEBI" id="CHEBI:15377"/>
        <dbReference type="ChEBI" id="CHEBI:15378"/>
        <dbReference type="ChEBI" id="CHEBI:37565"/>
        <dbReference type="ChEBI" id="CHEBI:43474"/>
        <dbReference type="ChEBI" id="CHEBI:58189"/>
    </reaction>
</comment>
<keyword evidence="8" id="KW-0496">Mitochondrion</keyword>
<dbReference type="InterPro" id="IPR045063">
    <property type="entry name" value="Dynamin_N"/>
</dbReference>
<keyword evidence="4" id="KW-1000">Mitochondrion outer membrane</keyword>
<dbReference type="GO" id="GO:0005741">
    <property type="term" value="C:mitochondrial outer membrane"/>
    <property type="evidence" value="ECO:0007669"/>
    <property type="project" value="UniProtKB-SubCell"/>
</dbReference>
<accession>A0AAF0F9D8</accession>
<dbReference type="FunFam" id="3.40.50.300:FF:000638">
    <property type="entry name" value="Transmembrane GTPase Fzo1, putative"/>
    <property type="match status" value="1"/>
</dbReference>
<dbReference type="GO" id="GO:0008053">
    <property type="term" value="P:mitochondrial fusion"/>
    <property type="evidence" value="ECO:0007669"/>
    <property type="project" value="TreeGrafter"/>
</dbReference>
<evidence type="ECO:0000256" key="2">
    <source>
        <dbReference type="ARBA" id="ARBA00022692"/>
    </source>
</evidence>
<keyword evidence="5" id="KW-0378">Hydrolase</keyword>
<proteinExistence type="predicted"/>
<dbReference type="Proteomes" id="UP001214628">
    <property type="component" value="Chromosome 1"/>
</dbReference>
<dbReference type="Gene3D" id="3.40.50.300">
    <property type="entry name" value="P-loop containing nucleotide triphosphate hydrolases"/>
    <property type="match status" value="1"/>
</dbReference>
<evidence type="ECO:0000256" key="9">
    <source>
        <dbReference type="ARBA" id="ARBA00023134"/>
    </source>
</evidence>
<evidence type="ECO:0000256" key="8">
    <source>
        <dbReference type="ARBA" id="ARBA00023128"/>
    </source>
</evidence>
<dbReference type="Pfam" id="PF00350">
    <property type="entry name" value="Dynamin_N"/>
    <property type="match status" value="1"/>
</dbReference>
<keyword evidence="2" id="KW-0812">Transmembrane</keyword>
<keyword evidence="10" id="KW-0472">Membrane</keyword>
<dbReference type="PANTHER" id="PTHR10465:SF0">
    <property type="entry name" value="SARCALUMENIN"/>
    <property type="match status" value="1"/>
</dbReference>
<evidence type="ECO:0000256" key="7">
    <source>
        <dbReference type="ARBA" id="ARBA00023054"/>
    </source>
</evidence>
<dbReference type="AlphaFoldDB" id="A0AAF0F9D8"/>
<keyword evidence="9" id="KW-0342">GTP-binding</keyword>
<evidence type="ECO:0000256" key="4">
    <source>
        <dbReference type="ARBA" id="ARBA00022787"/>
    </source>
</evidence>
<dbReference type="SUPFAM" id="SSF52540">
    <property type="entry name" value="P-loop containing nucleoside triphosphate hydrolases"/>
    <property type="match status" value="1"/>
</dbReference>
<gene>
    <name evidence="13" type="primary">FZO1</name>
    <name evidence="13" type="ORF">MPSI1_000800</name>
</gene>
<dbReference type="InterPro" id="IPR030381">
    <property type="entry name" value="G_DYNAMIN_dom"/>
</dbReference>
<feature type="domain" description="Dynamin-type G" evidence="12">
    <location>
        <begin position="131"/>
        <end position="394"/>
    </location>
</feature>
<dbReference type="GO" id="GO:0051646">
    <property type="term" value="P:mitochondrion localization"/>
    <property type="evidence" value="ECO:0007669"/>
    <property type="project" value="TreeGrafter"/>
</dbReference>
<dbReference type="GO" id="GO:0003924">
    <property type="term" value="F:GTPase activity"/>
    <property type="evidence" value="ECO:0007669"/>
    <property type="project" value="InterPro"/>
</dbReference>
<organism evidence="13 14">
    <name type="scientific">Malassezia psittaci</name>
    <dbReference type="NCBI Taxonomy" id="1821823"/>
    <lineage>
        <taxon>Eukaryota</taxon>
        <taxon>Fungi</taxon>
        <taxon>Dikarya</taxon>
        <taxon>Basidiomycota</taxon>
        <taxon>Ustilaginomycotina</taxon>
        <taxon>Malasseziomycetes</taxon>
        <taxon>Malasseziales</taxon>
        <taxon>Malasseziaceae</taxon>
        <taxon>Malassezia</taxon>
    </lineage>
</organism>
<keyword evidence="3" id="KW-0547">Nucleotide-binding</keyword>
<keyword evidence="7" id="KW-0175">Coiled coil</keyword>
<evidence type="ECO:0000313" key="14">
    <source>
        <dbReference type="Proteomes" id="UP001214628"/>
    </source>
</evidence>
<keyword evidence="14" id="KW-1185">Reference proteome</keyword>
<dbReference type="PROSITE" id="PS51718">
    <property type="entry name" value="G_DYNAMIN_2"/>
    <property type="match status" value="1"/>
</dbReference>